<comment type="cofactor">
    <cofactor evidence="1">
        <name>Mg(2+)</name>
        <dbReference type="ChEBI" id="CHEBI:18420"/>
    </cofactor>
</comment>
<dbReference type="EC" id="2.2.1.7" evidence="6"/>
<evidence type="ECO:0000259" key="13">
    <source>
        <dbReference type="SMART" id="SM00861"/>
    </source>
</evidence>
<evidence type="ECO:0000256" key="5">
    <source>
        <dbReference type="ARBA" id="ARBA00011738"/>
    </source>
</evidence>
<dbReference type="EMBL" id="BLZR01000001">
    <property type="protein sequence ID" value="GFP77222.1"/>
    <property type="molecule type" value="Genomic_DNA"/>
</dbReference>
<dbReference type="InterPro" id="IPR033248">
    <property type="entry name" value="Transketolase_C"/>
</dbReference>
<evidence type="ECO:0000256" key="3">
    <source>
        <dbReference type="ARBA" id="ARBA00004980"/>
    </source>
</evidence>
<dbReference type="AlphaFoldDB" id="A0A6V8SKZ2"/>
<comment type="caution">
    <text evidence="14">The sequence shown here is derived from an EMBL/GenBank/DDBJ whole genome shotgun (WGS) entry which is preliminary data.</text>
</comment>
<evidence type="ECO:0000313" key="14">
    <source>
        <dbReference type="EMBL" id="GFP77222.1"/>
    </source>
</evidence>
<dbReference type="InterPro" id="IPR029061">
    <property type="entry name" value="THDP-binding"/>
</dbReference>
<dbReference type="Pfam" id="PF13292">
    <property type="entry name" value="DXP_synthase_N"/>
    <property type="match status" value="2"/>
</dbReference>
<dbReference type="InterPro" id="IPR005477">
    <property type="entry name" value="Dxylulose-5-P_synthase"/>
</dbReference>
<comment type="cofactor">
    <cofactor evidence="2">
        <name>thiamine diphosphate</name>
        <dbReference type="ChEBI" id="CHEBI:58937"/>
    </cofactor>
</comment>
<sequence length="580" mass="64614">MANILDKISNVLDIKKLTTEELNTLCSEVRNSILNKVSKAGGHLGPNLGIVELTVALHYVFNSPIDKFVWDVSHQSYAHKILTGRKDAFLFEDKYKTVTGFTSPKESEHDFFTIGHTSTSVSLASGLAKARDFKGTKENIVAIIGDGSLSGGEAFEGLDNVAEFKSNFITIVNDNEMSIAENHGGIYGNLALLRKTKGEAELNIFKALGFKYVYIEEGNNVNVLIEELQKIKDINEPIVIHIHTVKGNGYSHAEENKERFHWSMPFDIETGKTFVQNSGENYKRVTINHITEKLQKDDRIVVINAAVPGALDLVEFRENHPDRYFDVGIAEEHAIAFASGLASQGMKPFAFFPSTFIQRTYDQISQDLCINNNPAIIMVENAGISGSDATHLGIFDIPMMSNIPNLVYLAPANKEEVTAMIDWAMEQKDFPVAIRISSSPIKELKTKLSLNYELNKFEKVTEGEKVAIIGLGNFFNLAEEVSEELQKQGITPTLINPRFITGVDEELLTSLLENHDTVITLEDGLLNGGFGEKISRFFGPTKMRVFNYGAHKEFTDGVPMNELYKRYHLTADHIVADILK</sequence>
<reference evidence="14 15" key="1">
    <citation type="submission" date="2020-07" db="EMBL/GenBank/DDBJ databases">
        <title>A new beta-1,3-glucan-decomposing anaerobic bacterium isolated from anoxic soil subjected to biological soil disinfestation.</title>
        <authorList>
            <person name="Ueki A."/>
            <person name="Tonouchi A."/>
        </authorList>
    </citation>
    <scope>NUCLEOTIDE SEQUENCE [LARGE SCALE GENOMIC DNA]</scope>
    <source>
        <strain evidence="14 15">TW1</strain>
    </source>
</reference>
<dbReference type="Pfam" id="PF02779">
    <property type="entry name" value="Transket_pyr"/>
    <property type="match status" value="1"/>
</dbReference>
<dbReference type="GO" id="GO:0008661">
    <property type="term" value="F:1-deoxy-D-xylulose-5-phosphate synthase activity"/>
    <property type="evidence" value="ECO:0007669"/>
    <property type="project" value="UniProtKB-EC"/>
</dbReference>
<dbReference type="SUPFAM" id="SSF52518">
    <property type="entry name" value="Thiamin diphosphate-binding fold (THDP-binding)"/>
    <property type="match status" value="2"/>
</dbReference>
<keyword evidence="11" id="KW-0786">Thiamine pyrophosphate</keyword>
<dbReference type="NCBIfam" id="NF008968">
    <property type="entry name" value="PRK12315.1"/>
    <property type="match status" value="1"/>
</dbReference>
<gene>
    <name evidence="14" type="ORF">bsdtw1_03336</name>
</gene>
<evidence type="ECO:0000256" key="6">
    <source>
        <dbReference type="ARBA" id="ARBA00013150"/>
    </source>
</evidence>
<evidence type="ECO:0000256" key="12">
    <source>
        <dbReference type="ARBA" id="ARBA00023229"/>
    </source>
</evidence>
<evidence type="ECO:0000256" key="10">
    <source>
        <dbReference type="ARBA" id="ARBA00022977"/>
    </source>
</evidence>
<name>A0A6V8SKZ2_9CLOT</name>
<dbReference type="InterPro" id="IPR009014">
    <property type="entry name" value="Transketo_C/PFOR_II"/>
</dbReference>
<dbReference type="GO" id="GO:0005829">
    <property type="term" value="C:cytosol"/>
    <property type="evidence" value="ECO:0007669"/>
    <property type="project" value="TreeGrafter"/>
</dbReference>
<dbReference type="FunFam" id="3.40.50.970:FF:000010">
    <property type="entry name" value="1-deoxy-D-xylulose-5-phosphate synthase"/>
    <property type="match status" value="1"/>
</dbReference>
<keyword evidence="7" id="KW-0808">Transferase</keyword>
<dbReference type="GO" id="GO:0019288">
    <property type="term" value="P:isopentenyl diphosphate biosynthetic process, methylerythritol 4-phosphate pathway"/>
    <property type="evidence" value="ECO:0007669"/>
    <property type="project" value="TreeGrafter"/>
</dbReference>
<protein>
    <recommendedName>
        <fullName evidence="6">1-deoxy-D-xylulose-5-phosphate synthase</fullName>
        <ecNumber evidence="6">2.2.1.7</ecNumber>
    </recommendedName>
</protein>
<evidence type="ECO:0000256" key="4">
    <source>
        <dbReference type="ARBA" id="ARBA00011081"/>
    </source>
</evidence>
<comment type="subunit">
    <text evidence="5">Homodimer.</text>
</comment>
<dbReference type="PANTHER" id="PTHR43322">
    <property type="entry name" value="1-D-DEOXYXYLULOSE 5-PHOSPHATE SYNTHASE-RELATED"/>
    <property type="match status" value="1"/>
</dbReference>
<dbReference type="PROSITE" id="PS00801">
    <property type="entry name" value="TRANSKETOLASE_1"/>
    <property type="match status" value="1"/>
</dbReference>
<evidence type="ECO:0000256" key="7">
    <source>
        <dbReference type="ARBA" id="ARBA00022679"/>
    </source>
</evidence>
<dbReference type="CDD" id="cd07033">
    <property type="entry name" value="TPP_PYR_DXS_TK_like"/>
    <property type="match status" value="1"/>
</dbReference>
<comment type="pathway">
    <text evidence="3">Metabolic intermediate biosynthesis; 1-deoxy-D-xylulose 5-phosphate biosynthesis; 1-deoxy-D-xylulose 5-phosphate from D-glyceraldehyde 3-phosphate and pyruvate: step 1/1.</text>
</comment>
<dbReference type="GO" id="GO:0046872">
    <property type="term" value="F:metal ion binding"/>
    <property type="evidence" value="ECO:0007669"/>
    <property type="project" value="UniProtKB-KW"/>
</dbReference>
<dbReference type="SMART" id="SM00861">
    <property type="entry name" value="Transket_pyr"/>
    <property type="match status" value="1"/>
</dbReference>
<keyword evidence="15" id="KW-1185">Reference proteome</keyword>
<evidence type="ECO:0000256" key="9">
    <source>
        <dbReference type="ARBA" id="ARBA00022842"/>
    </source>
</evidence>
<dbReference type="InterPro" id="IPR005475">
    <property type="entry name" value="Transketolase-like_Pyr-bd"/>
</dbReference>
<dbReference type="InterPro" id="IPR049557">
    <property type="entry name" value="Transketolase_CS"/>
</dbReference>
<comment type="similarity">
    <text evidence="4">Belongs to the transketolase family. DXPS subfamily.</text>
</comment>
<dbReference type="Gene3D" id="3.40.50.920">
    <property type="match status" value="1"/>
</dbReference>
<dbReference type="GO" id="GO:0009228">
    <property type="term" value="P:thiamine biosynthetic process"/>
    <property type="evidence" value="ECO:0007669"/>
    <property type="project" value="UniProtKB-KW"/>
</dbReference>
<dbReference type="PANTHER" id="PTHR43322:SF1">
    <property type="entry name" value="1-DEOXY-D-XYLULOSE-5-PHOSPHATE SYNTHASE"/>
    <property type="match status" value="1"/>
</dbReference>
<dbReference type="Pfam" id="PF02780">
    <property type="entry name" value="Transketolase_C"/>
    <property type="match status" value="1"/>
</dbReference>
<evidence type="ECO:0000313" key="15">
    <source>
        <dbReference type="Proteomes" id="UP000580568"/>
    </source>
</evidence>
<accession>A0A6V8SKZ2</accession>
<organism evidence="14 15">
    <name type="scientific">Clostridium fungisolvens</name>
    <dbReference type="NCBI Taxonomy" id="1604897"/>
    <lineage>
        <taxon>Bacteria</taxon>
        <taxon>Bacillati</taxon>
        <taxon>Bacillota</taxon>
        <taxon>Clostridia</taxon>
        <taxon>Eubacteriales</taxon>
        <taxon>Clostridiaceae</taxon>
        <taxon>Clostridium</taxon>
    </lineage>
</organism>
<evidence type="ECO:0000256" key="8">
    <source>
        <dbReference type="ARBA" id="ARBA00022723"/>
    </source>
</evidence>
<dbReference type="UniPathway" id="UPA00064">
    <property type="reaction ID" value="UER00091"/>
</dbReference>
<dbReference type="SUPFAM" id="SSF52922">
    <property type="entry name" value="TK C-terminal domain-like"/>
    <property type="match status" value="1"/>
</dbReference>
<dbReference type="NCBIfam" id="NF003933">
    <property type="entry name" value="PRK05444.2-2"/>
    <property type="match status" value="1"/>
</dbReference>
<keyword evidence="9" id="KW-0460">Magnesium</keyword>
<keyword evidence="12" id="KW-0414">Isoprene biosynthesis</keyword>
<keyword evidence="10" id="KW-0784">Thiamine biosynthesis</keyword>
<dbReference type="Gene3D" id="3.40.50.970">
    <property type="match status" value="2"/>
</dbReference>
<dbReference type="RefSeq" id="WP_183278605.1">
    <property type="nucleotide sequence ID" value="NZ_BLZR01000001.1"/>
</dbReference>
<keyword evidence="8" id="KW-0479">Metal-binding</keyword>
<dbReference type="Proteomes" id="UP000580568">
    <property type="component" value="Unassembled WGS sequence"/>
</dbReference>
<evidence type="ECO:0000256" key="11">
    <source>
        <dbReference type="ARBA" id="ARBA00023052"/>
    </source>
</evidence>
<proteinExistence type="inferred from homology"/>
<feature type="domain" description="Transketolase-like pyrimidine-binding" evidence="13">
    <location>
        <begin position="280"/>
        <end position="443"/>
    </location>
</feature>
<evidence type="ECO:0000256" key="1">
    <source>
        <dbReference type="ARBA" id="ARBA00001946"/>
    </source>
</evidence>
<dbReference type="CDD" id="cd02007">
    <property type="entry name" value="TPP_DXS"/>
    <property type="match status" value="1"/>
</dbReference>
<dbReference type="GO" id="GO:0016114">
    <property type="term" value="P:terpenoid biosynthetic process"/>
    <property type="evidence" value="ECO:0007669"/>
    <property type="project" value="InterPro"/>
</dbReference>
<evidence type="ECO:0000256" key="2">
    <source>
        <dbReference type="ARBA" id="ARBA00001964"/>
    </source>
</evidence>